<gene>
    <name evidence="3" type="ORF">BJ508DRAFT_414582</name>
</gene>
<dbReference type="Proteomes" id="UP000275078">
    <property type="component" value="Unassembled WGS sequence"/>
</dbReference>
<feature type="compositionally biased region" description="Polar residues" evidence="1">
    <location>
        <begin position="1"/>
        <end position="10"/>
    </location>
</feature>
<dbReference type="PANTHER" id="PTHR37544">
    <property type="entry name" value="SPRAY-RELATED"/>
    <property type="match status" value="1"/>
</dbReference>
<dbReference type="InterPro" id="IPR021840">
    <property type="entry name" value="DUF3433"/>
</dbReference>
<dbReference type="Pfam" id="PF11915">
    <property type="entry name" value="DUF3433"/>
    <property type="match status" value="2"/>
</dbReference>
<feature type="transmembrane region" description="Helical" evidence="2">
    <location>
        <begin position="338"/>
        <end position="362"/>
    </location>
</feature>
<dbReference type="EMBL" id="ML119676">
    <property type="protein sequence ID" value="RPA81868.1"/>
    <property type="molecule type" value="Genomic_DNA"/>
</dbReference>
<dbReference type="AlphaFoldDB" id="A0A3N4IB24"/>
<feature type="transmembrane region" description="Helical" evidence="2">
    <location>
        <begin position="64"/>
        <end position="83"/>
    </location>
</feature>
<feature type="transmembrane region" description="Helical" evidence="2">
    <location>
        <begin position="467"/>
        <end position="487"/>
    </location>
</feature>
<dbReference type="PANTHER" id="PTHR37544:SF3">
    <property type="entry name" value="SPRAY"/>
    <property type="match status" value="1"/>
</dbReference>
<evidence type="ECO:0000256" key="2">
    <source>
        <dbReference type="SAM" id="Phobius"/>
    </source>
</evidence>
<organism evidence="3 4">
    <name type="scientific">Ascobolus immersus RN42</name>
    <dbReference type="NCBI Taxonomy" id="1160509"/>
    <lineage>
        <taxon>Eukaryota</taxon>
        <taxon>Fungi</taxon>
        <taxon>Dikarya</taxon>
        <taxon>Ascomycota</taxon>
        <taxon>Pezizomycotina</taxon>
        <taxon>Pezizomycetes</taxon>
        <taxon>Pezizales</taxon>
        <taxon>Ascobolaceae</taxon>
        <taxon>Ascobolus</taxon>
    </lineage>
</organism>
<proteinExistence type="predicted"/>
<accession>A0A3N4IB24</accession>
<dbReference type="STRING" id="1160509.A0A3N4IB24"/>
<name>A0A3N4IB24_ASCIM</name>
<reference evidence="3 4" key="1">
    <citation type="journal article" date="2018" name="Nat. Ecol. Evol.">
        <title>Pezizomycetes genomes reveal the molecular basis of ectomycorrhizal truffle lifestyle.</title>
        <authorList>
            <person name="Murat C."/>
            <person name="Payen T."/>
            <person name="Noel B."/>
            <person name="Kuo A."/>
            <person name="Morin E."/>
            <person name="Chen J."/>
            <person name="Kohler A."/>
            <person name="Krizsan K."/>
            <person name="Balestrini R."/>
            <person name="Da Silva C."/>
            <person name="Montanini B."/>
            <person name="Hainaut M."/>
            <person name="Levati E."/>
            <person name="Barry K.W."/>
            <person name="Belfiori B."/>
            <person name="Cichocki N."/>
            <person name="Clum A."/>
            <person name="Dockter R.B."/>
            <person name="Fauchery L."/>
            <person name="Guy J."/>
            <person name="Iotti M."/>
            <person name="Le Tacon F."/>
            <person name="Lindquist E.A."/>
            <person name="Lipzen A."/>
            <person name="Malagnac F."/>
            <person name="Mello A."/>
            <person name="Molinier V."/>
            <person name="Miyauchi S."/>
            <person name="Poulain J."/>
            <person name="Riccioni C."/>
            <person name="Rubini A."/>
            <person name="Sitrit Y."/>
            <person name="Splivallo R."/>
            <person name="Traeger S."/>
            <person name="Wang M."/>
            <person name="Zifcakova L."/>
            <person name="Wipf D."/>
            <person name="Zambonelli A."/>
            <person name="Paolocci F."/>
            <person name="Nowrousian M."/>
            <person name="Ottonello S."/>
            <person name="Baldrian P."/>
            <person name="Spatafora J.W."/>
            <person name="Henrissat B."/>
            <person name="Nagy L.G."/>
            <person name="Aury J.M."/>
            <person name="Wincker P."/>
            <person name="Grigoriev I.V."/>
            <person name="Bonfante P."/>
            <person name="Martin F.M."/>
        </authorList>
    </citation>
    <scope>NUCLEOTIDE SEQUENCE [LARGE SCALE GENOMIC DNA]</scope>
    <source>
        <strain evidence="3 4">RN42</strain>
    </source>
</reference>
<evidence type="ECO:0000313" key="4">
    <source>
        <dbReference type="Proteomes" id="UP000275078"/>
    </source>
</evidence>
<dbReference type="OrthoDB" id="5428901at2759"/>
<feature type="compositionally biased region" description="Basic and acidic residues" evidence="1">
    <location>
        <begin position="169"/>
        <end position="179"/>
    </location>
</feature>
<feature type="region of interest" description="Disordered" evidence="1">
    <location>
        <begin position="1"/>
        <end position="28"/>
    </location>
</feature>
<evidence type="ECO:0000313" key="3">
    <source>
        <dbReference type="EMBL" id="RPA81868.1"/>
    </source>
</evidence>
<evidence type="ECO:0000256" key="1">
    <source>
        <dbReference type="SAM" id="MobiDB-lite"/>
    </source>
</evidence>
<feature type="region of interest" description="Disordered" evidence="1">
    <location>
        <begin position="90"/>
        <end position="116"/>
    </location>
</feature>
<feature type="transmembrane region" description="Helical" evidence="2">
    <location>
        <begin position="595"/>
        <end position="619"/>
    </location>
</feature>
<keyword evidence="2" id="KW-1133">Transmembrane helix</keyword>
<feature type="region of interest" description="Disordered" evidence="1">
    <location>
        <begin position="143"/>
        <end position="209"/>
    </location>
</feature>
<keyword evidence="2" id="KW-0812">Transmembrane</keyword>
<feature type="transmembrane region" description="Helical" evidence="2">
    <location>
        <begin position="639"/>
        <end position="655"/>
    </location>
</feature>
<sequence>MANRNFSNDAVGSPSYFTAEGQGRENAKSKAQYMVTNGGLDQSGHSISHGQRKPWKPLTMRAPYLLFGTILCFGLIGAVEFAIRNIPNQMVDPSTLQPPRTSTPSFPSTSNEANSLLPRQIPTPAIIEVPDIITIDVVPTETILPSPDPTESVDIETPTTSPPIASSRPPEDYNEHRDTPTTTTVEPKPTVPPEDYNEHRDTSTTPPPIVGYVPIDDYHEHRTTVIRETVELTPDAAGRTVSTRITTDIQTARASRSFVSIPSGATPTSFVPVTVTARDGVAITTLAAVFEIAETDSLGIIATKTQTLLAQYAEPTGLSGATISSEDLKWLRTTLYPLAVPAIAITYLPVLVAVLLGIYLGYSYADVTRLEEFYQLSRPEGALVKDTIGLDYMVQWLYFIPFMATLKKQWAVLLVSTLFILVSVILPIVSSGLLMVQVHSKCLGLRGPDRDIFCNQQAVIHVTWARATQAVLGLSALLAVALLLLLFKRDTGLSSDPAPISGLCSLSWQKQIVDDMAAVPWTSNDSAFVSQLGFCRYRLGTFTEFSSKGTTGLKYGIHLHPSSPRPTPPYTVAPLIPNPLSDDSPRQIFIPDRPIMLYTSVQIFSFILHLGLLGIIVIYRFTPDKGNPLNTFLSSESPYVRLFFTLMATVLRTFWDPLDRDIRLLSPWKRLIKGNAKPNESITLTYTYSIPVYTPLRALWNRDFLVAATTFAAFVSEVITVVLANVAFSLSQTKKDESFAGYLSIAGLTVMSVILAGIVFGYRLTRKKHHAELGLPRLPYSTLGTMSYIVGGEEGERVLERYEGSEGREKIVRYEERVGGVRYGFGYVKDGGDRLVRLGVGEEPLLGMWS</sequence>
<feature type="transmembrane region" description="Helical" evidence="2">
    <location>
        <begin position="412"/>
        <end position="436"/>
    </location>
</feature>
<feature type="compositionally biased region" description="Low complexity" evidence="1">
    <location>
        <begin position="98"/>
        <end position="110"/>
    </location>
</feature>
<feature type="transmembrane region" description="Helical" evidence="2">
    <location>
        <begin position="704"/>
        <end position="727"/>
    </location>
</feature>
<keyword evidence="4" id="KW-1185">Reference proteome</keyword>
<protein>
    <submittedName>
        <fullName evidence="3">Uncharacterized protein</fullName>
    </submittedName>
</protein>
<feature type="transmembrane region" description="Helical" evidence="2">
    <location>
        <begin position="739"/>
        <end position="762"/>
    </location>
</feature>
<keyword evidence="2" id="KW-0472">Membrane</keyword>